<gene>
    <name evidence="5" type="ORF">V1286_005730</name>
</gene>
<sequence>METMVALFPSQALHRADLLLLLFDHTKEARHFFAEAERYGVGRHGFTLPIRGPAGERALFSISAHATDEHWHRWRFTYLKDFRLLADYFHDHAMRLAGLRSNEVLRPLSAREKQCLEGLLQGRAPGQMAASFDLSTSAVHAYLRTAKRKLNCSTLEQTIAKAIQLDLVR</sequence>
<proteinExistence type="predicted"/>
<keyword evidence="2 5" id="KW-0238">DNA-binding</keyword>
<keyword evidence="1" id="KW-0805">Transcription regulation</keyword>
<dbReference type="Proteomes" id="UP001364224">
    <property type="component" value="Unassembled WGS sequence"/>
</dbReference>
<dbReference type="SUPFAM" id="SSF75516">
    <property type="entry name" value="Pheromone-binding domain of LuxR-like quorum-sensing transcription factors"/>
    <property type="match status" value="1"/>
</dbReference>
<evidence type="ECO:0000259" key="4">
    <source>
        <dbReference type="PROSITE" id="PS50043"/>
    </source>
</evidence>
<keyword evidence="3" id="KW-0804">Transcription</keyword>
<comment type="caution">
    <text evidence="5">The sequence shown here is derived from an EMBL/GenBank/DDBJ whole genome shotgun (WGS) entry which is preliminary data.</text>
</comment>
<protein>
    <submittedName>
        <fullName evidence="5">DNA-binding CsgD family transcriptional regulator</fullName>
    </submittedName>
</protein>
<dbReference type="SMART" id="SM00421">
    <property type="entry name" value="HTH_LUXR"/>
    <property type="match status" value="1"/>
</dbReference>
<dbReference type="InterPro" id="IPR036388">
    <property type="entry name" value="WH-like_DNA-bd_sf"/>
</dbReference>
<evidence type="ECO:0000313" key="5">
    <source>
        <dbReference type="EMBL" id="MEH2558201.1"/>
    </source>
</evidence>
<dbReference type="Pfam" id="PF03472">
    <property type="entry name" value="Autoind_bind"/>
    <property type="match status" value="1"/>
</dbReference>
<accession>A0ABU8BJB0</accession>
<name>A0ABU8BJB0_9BRAD</name>
<keyword evidence="6" id="KW-1185">Reference proteome</keyword>
<dbReference type="InterPro" id="IPR036693">
    <property type="entry name" value="TF_LuxR_autoind-bd_dom_sf"/>
</dbReference>
<evidence type="ECO:0000256" key="3">
    <source>
        <dbReference type="ARBA" id="ARBA00023163"/>
    </source>
</evidence>
<reference evidence="5 6" key="1">
    <citation type="submission" date="2024-02" db="EMBL/GenBank/DDBJ databases">
        <title>Adaptive strategies in a cosmopolitan and abundant soil bacterium.</title>
        <authorList>
            <person name="Carini P."/>
        </authorList>
    </citation>
    <scope>NUCLEOTIDE SEQUENCE [LARGE SCALE GENOMIC DNA]</scope>
    <source>
        <strain evidence="5 6">AZCC 1608</strain>
    </source>
</reference>
<dbReference type="Gene3D" id="3.30.450.80">
    <property type="entry name" value="Transcription factor LuxR-like, autoinducer-binding domain"/>
    <property type="match status" value="1"/>
</dbReference>
<evidence type="ECO:0000256" key="2">
    <source>
        <dbReference type="ARBA" id="ARBA00023125"/>
    </source>
</evidence>
<dbReference type="InterPro" id="IPR016032">
    <property type="entry name" value="Sig_transdc_resp-reg_C-effctor"/>
</dbReference>
<dbReference type="SUPFAM" id="SSF46894">
    <property type="entry name" value="C-terminal effector domain of the bipartite response regulators"/>
    <property type="match status" value="1"/>
</dbReference>
<dbReference type="EMBL" id="JAZHRV010000001">
    <property type="protein sequence ID" value="MEH2558201.1"/>
    <property type="molecule type" value="Genomic_DNA"/>
</dbReference>
<dbReference type="InterPro" id="IPR000792">
    <property type="entry name" value="Tscrpt_reg_LuxR_C"/>
</dbReference>
<organism evidence="5 6">
    <name type="scientific">Bradyrhizobium algeriense</name>
    <dbReference type="NCBI Taxonomy" id="634784"/>
    <lineage>
        <taxon>Bacteria</taxon>
        <taxon>Pseudomonadati</taxon>
        <taxon>Pseudomonadota</taxon>
        <taxon>Alphaproteobacteria</taxon>
        <taxon>Hyphomicrobiales</taxon>
        <taxon>Nitrobacteraceae</taxon>
        <taxon>Bradyrhizobium</taxon>
    </lineage>
</organism>
<evidence type="ECO:0000256" key="1">
    <source>
        <dbReference type="ARBA" id="ARBA00023015"/>
    </source>
</evidence>
<evidence type="ECO:0000313" key="6">
    <source>
        <dbReference type="Proteomes" id="UP001364224"/>
    </source>
</evidence>
<dbReference type="Pfam" id="PF00196">
    <property type="entry name" value="GerE"/>
    <property type="match status" value="1"/>
</dbReference>
<dbReference type="InterPro" id="IPR005143">
    <property type="entry name" value="TF_LuxR_autoind-bd_dom"/>
</dbReference>
<dbReference type="PROSITE" id="PS50043">
    <property type="entry name" value="HTH_LUXR_2"/>
    <property type="match status" value="1"/>
</dbReference>
<dbReference type="GO" id="GO:0003677">
    <property type="term" value="F:DNA binding"/>
    <property type="evidence" value="ECO:0007669"/>
    <property type="project" value="UniProtKB-KW"/>
</dbReference>
<dbReference type="Gene3D" id="1.10.10.10">
    <property type="entry name" value="Winged helix-like DNA-binding domain superfamily/Winged helix DNA-binding domain"/>
    <property type="match status" value="1"/>
</dbReference>
<feature type="domain" description="HTH luxR-type" evidence="4">
    <location>
        <begin position="101"/>
        <end position="166"/>
    </location>
</feature>